<accession>A0A518GU34</accession>
<name>A0A518GU34_9PLAN</name>
<evidence type="ECO:0000313" key="2">
    <source>
        <dbReference type="EMBL" id="QDV32100.1"/>
    </source>
</evidence>
<dbReference type="OrthoDB" id="283338at2"/>
<keyword evidence="3" id="KW-1185">Reference proteome</keyword>
<dbReference type="KEGG" id="peh:Spb1_40480"/>
<protein>
    <recommendedName>
        <fullName evidence="4">DUF5666 domain-containing protein</fullName>
    </recommendedName>
</protein>
<evidence type="ECO:0000313" key="3">
    <source>
        <dbReference type="Proteomes" id="UP000315349"/>
    </source>
</evidence>
<evidence type="ECO:0008006" key="4">
    <source>
        <dbReference type="Google" id="ProtNLM"/>
    </source>
</evidence>
<gene>
    <name evidence="2" type="ORF">Spb1_40480</name>
</gene>
<reference evidence="2 3" key="1">
    <citation type="submission" date="2019-02" db="EMBL/GenBank/DDBJ databases">
        <title>Deep-cultivation of Planctomycetes and their phenomic and genomic characterization uncovers novel biology.</title>
        <authorList>
            <person name="Wiegand S."/>
            <person name="Jogler M."/>
            <person name="Boedeker C."/>
            <person name="Pinto D."/>
            <person name="Vollmers J."/>
            <person name="Rivas-Marin E."/>
            <person name="Kohn T."/>
            <person name="Peeters S.H."/>
            <person name="Heuer A."/>
            <person name="Rast P."/>
            <person name="Oberbeckmann S."/>
            <person name="Bunk B."/>
            <person name="Jeske O."/>
            <person name="Meyerdierks A."/>
            <person name="Storesund J.E."/>
            <person name="Kallscheuer N."/>
            <person name="Luecker S."/>
            <person name="Lage O.M."/>
            <person name="Pohl T."/>
            <person name="Merkel B.J."/>
            <person name="Hornburger P."/>
            <person name="Mueller R.-W."/>
            <person name="Bruemmer F."/>
            <person name="Labrenz M."/>
            <person name="Spormann A.M."/>
            <person name="Op den Camp H."/>
            <person name="Overmann J."/>
            <person name="Amann R."/>
            <person name="Jetten M.S.M."/>
            <person name="Mascher T."/>
            <person name="Medema M.H."/>
            <person name="Devos D.P."/>
            <person name="Kaster A.-K."/>
            <person name="Ovreas L."/>
            <person name="Rohde M."/>
            <person name="Galperin M.Y."/>
            <person name="Jogler C."/>
        </authorList>
    </citation>
    <scope>NUCLEOTIDE SEQUENCE [LARGE SCALE GENOMIC DNA]</scope>
    <source>
        <strain evidence="2 3">Spb1</strain>
    </source>
</reference>
<dbReference type="EMBL" id="CP036299">
    <property type="protein sequence ID" value="QDV32100.1"/>
    <property type="molecule type" value="Genomic_DNA"/>
</dbReference>
<dbReference type="Proteomes" id="UP000315349">
    <property type="component" value="Chromosome"/>
</dbReference>
<dbReference type="AlphaFoldDB" id="A0A518GU34"/>
<sequence>MSTSPTQTAEGKHEGKVVGMSGDKLTTTCSNGKEHCHTVAQDAKVTCDGKASKAADLKAGTTVRVTTHKDDKSVATAIDSGKQIPAASHKA</sequence>
<proteinExistence type="predicted"/>
<feature type="region of interest" description="Disordered" evidence="1">
    <location>
        <begin position="1"/>
        <end position="28"/>
    </location>
</feature>
<organism evidence="2 3">
    <name type="scientific">Planctopirus ephydatiae</name>
    <dbReference type="NCBI Taxonomy" id="2528019"/>
    <lineage>
        <taxon>Bacteria</taxon>
        <taxon>Pseudomonadati</taxon>
        <taxon>Planctomycetota</taxon>
        <taxon>Planctomycetia</taxon>
        <taxon>Planctomycetales</taxon>
        <taxon>Planctomycetaceae</taxon>
        <taxon>Planctopirus</taxon>
    </lineage>
</organism>
<dbReference type="RefSeq" id="WP_145304071.1">
    <property type="nucleotide sequence ID" value="NZ_CP036299.1"/>
</dbReference>
<evidence type="ECO:0000256" key="1">
    <source>
        <dbReference type="SAM" id="MobiDB-lite"/>
    </source>
</evidence>